<dbReference type="Proteomes" id="UP000619033">
    <property type="component" value="Unassembled WGS sequence"/>
</dbReference>
<evidence type="ECO:0000313" key="2">
    <source>
        <dbReference type="EMBL" id="MBL4928125.1"/>
    </source>
</evidence>
<dbReference type="RefSeq" id="WP_202659523.1">
    <property type="nucleotide sequence ID" value="NZ_JAESVP010000004.1"/>
</dbReference>
<dbReference type="InterPro" id="IPR036291">
    <property type="entry name" value="NAD(P)-bd_dom_sf"/>
</dbReference>
<protein>
    <submittedName>
        <fullName evidence="2">NAD(P)-dependent oxidoreductase</fullName>
    </submittedName>
</protein>
<gene>
    <name evidence="2" type="ORF">JI744_08425</name>
</gene>
<name>A0A8J7MNI7_9RHOB</name>
<dbReference type="EMBL" id="JAESVP010000004">
    <property type="protein sequence ID" value="MBL4928125.1"/>
    <property type="molecule type" value="Genomic_DNA"/>
</dbReference>
<evidence type="ECO:0000313" key="3">
    <source>
        <dbReference type="Proteomes" id="UP000619033"/>
    </source>
</evidence>
<reference evidence="2" key="1">
    <citation type="submission" date="2021-01" db="EMBL/GenBank/DDBJ databases">
        <title>Genome seq and assembly of Tabrizicola sp. KVB23.</title>
        <authorList>
            <person name="Chhetri G."/>
        </authorList>
    </citation>
    <scope>NUCLEOTIDE SEQUENCE</scope>
    <source>
        <strain evidence="2">KVB23</strain>
    </source>
</reference>
<dbReference type="SUPFAM" id="SSF51735">
    <property type="entry name" value="NAD(P)-binding Rossmann-fold domains"/>
    <property type="match status" value="1"/>
</dbReference>
<dbReference type="AlphaFoldDB" id="A0A8J7MNI7"/>
<keyword evidence="3" id="KW-1185">Reference proteome</keyword>
<dbReference type="Gene3D" id="3.40.50.720">
    <property type="entry name" value="NAD(P)-binding Rossmann-like Domain"/>
    <property type="match status" value="1"/>
</dbReference>
<dbReference type="Pfam" id="PF01370">
    <property type="entry name" value="Epimerase"/>
    <property type="match status" value="1"/>
</dbReference>
<proteinExistence type="predicted"/>
<comment type="caution">
    <text evidence="2">The sequence shown here is derived from an EMBL/GenBank/DDBJ whole genome shotgun (WGS) entry which is preliminary data.</text>
</comment>
<dbReference type="InterPro" id="IPR001509">
    <property type="entry name" value="Epimerase_deHydtase"/>
</dbReference>
<feature type="domain" description="NAD-dependent epimerase/dehydratase" evidence="1">
    <location>
        <begin position="4"/>
        <end position="210"/>
    </location>
</feature>
<organism evidence="2 3">
    <name type="scientific">Fuscibacter oryzae</name>
    <dbReference type="NCBI Taxonomy" id="2803939"/>
    <lineage>
        <taxon>Bacteria</taxon>
        <taxon>Pseudomonadati</taxon>
        <taxon>Pseudomonadota</taxon>
        <taxon>Alphaproteobacteria</taxon>
        <taxon>Rhodobacterales</taxon>
        <taxon>Paracoccaceae</taxon>
        <taxon>Fuscibacter</taxon>
    </lineage>
</organism>
<dbReference type="InterPro" id="IPR050177">
    <property type="entry name" value="Lipid_A_modif_metabolic_enz"/>
</dbReference>
<dbReference type="PANTHER" id="PTHR43245">
    <property type="entry name" value="BIFUNCTIONAL POLYMYXIN RESISTANCE PROTEIN ARNA"/>
    <property type="match status" value="1"/>
</dbReference>
<evidence type="ECO:0000259" key="1">
    <source>
        <dbReference type="Pfam" id="PF01370"/>
    </source>
</evidence>
<accession>A0A8J7MNI7</accession>
<sequence length="327" mass="34705">MDKISVIGGAGFIGTAFCRQLARAGQEFEVIDLVPSRQFSSRSRIADIRDPDALSAALSGQVVVHLAAAHRDDLRDPAEYFRTNVDGTRNICQLAGQRGIGQIVFTSSVAVYGAAAPGTDETGPVAPDTPYGQSKAAAEGVLRDWQEQTGGSLTLLRPAVVFGEGNRGNVHRLLAQIAANEFVMVGDGANAKSMAYVGNVAAFLFATLGQRPDLAVYNYADGPDMTMAMLVEHARQRLSGRSGTGPRISYALGMTLGRLADRLARATGRGHPVNAARIEKFCAETTFARAAELPGFAAPFTLHEGLERLLAAEFLQDDPVMSLLAAE</sequence>